<dbReference type="SUPFAM" id="SSF54427">
    <property type="entry name" value="NTF2-like"/>
    <property type="match status" value="1"/>
</dbReference>
<sequence>MTRLLDLSFGPGSRNRLAETTSPGLDGALAALESFYYAFNHRDLDAFAQVWTKDPLAQLNNPLGGILRGGEPITELYDRVFHGPARVTVTFGDIVEYADDRHAVFAGRETGEYSVGGSPAVPLSIRTSRYFRYDDGRWSQFHHHGSIDDPAALAAYQSAIRGS</sequence>
<dbReference type="OrthoDB" id="8375282at2"/>
<evidence type="ECO:0000259" key="1">
    <source>
        <dbReference type="Pfam" id="PF13474"/>
    </source>
</evidence>
<feature type="domain" description="SnoaL-like" evidence="1">
    <location>
        <begin position="30"/>
        <end position="147"/>
    </location>
</feature>
<dbReference type="RefSeq" id="WP_144587186.1">
    <property type="nucleotide sequence ID" value="NZ_VJWX01000075.1"/>
</dbReference>
<dbReference type="InterPro" id="IPR032710">
    <property type="entry name" value="NTF2-like_dom_sf"/>
</dbReference>
<evidence type="ECO:0000313" key="2">
    <source>
        <dbReference type="EMBL" id="TVT54205.1"/>
    </source>
</evidence>
<dbReference type="Pfam" id="PF13474">
    <property type="entry name" value="SnoaL_3"/>
    <property type="match status" value="1"/>
</dbReference>
<dbReference type="InterPro" id="IPR037401">
    <property type="entry name" value="SnoaL-like"/>
</dbReference>
<name>A0A558CZN5_9PSEU</name>
<organism evidence="2 3">
    <name type="scientific">Amycolatopsis rhizosphaerae</name>
    <dbReference type="NCBI Taxonomy" id="2053003"/>
    <lineage>
        <taxon>Bacteria</taxon>
        <taxon>Bacillati</taxon>
        <taxon>Actinomycetota</taxon>
        <taxon>Actinomycetes</taxon>
        <taxon>Pseudonocardiales</taxon>
        <taxon>Pseudonocardiaceae</taxon>
        <taxon>Amycolatopsis</taxon>
    </lineage>
</organism>
<reference evidence="2 3" key="2">
    <citation type="submission" date="2019-08" db="EMBL/GenBank/DDBJ databases">
        <title>Amycolatopsis acidicola sp. nov., isolated from peat swamp forest soil.</title>
        <authorList>
            <person name="Srisuk N."/>
        </authorList>
    </citation>
    <scope>NUCLEOTIDE SEQUENCE [LARGE SCALE GENOMIC DNA]</scope>
    <source>
        <strain evidence="2 3">TBRC 6029</strain>
    </source>
</reference>
<dbReference type="Gene3D" id="3.10.450.50">
    <property type="match status" value="1"/>
</dbReference>
<dbReference type="EMBL" id="VJWX01000075">
    <property type="protein sequence ID" value="TVT54205.1"/>
    <property type="molecule type" value="Genomic_DNA"/>
</dbReference>
<reference evidence="2 3" key="1">
    <citation type="submission" date="2019-07" db="EMBL/GenBank/DDBJ databases">
        <authorList>
            <person name="Duangmal K."/>
            <person name="Teo W.F.A."/>
        </authorList>
    </citation>
    <scope>NUCLEOTIDE SEQUENCE [LARGE SCALE GENOMIC DNA]</scope>
    <source>
        <strain evidence="2 3">TBRC 6029</strain>
    </source>
</reference>
<dbReference type="Proteomes" id="UP000320011">
    <property type="component" value="Unassembled WGS sequence"/>
</dbReference>
<keyword evidence="3" id="KW-1185">Reference proteome</keyword>
<evidence type="ECO:0000313" key="3">
    <source>
        <dbReference type="Proteomes" id="UP000320011"/>
    </source>
</evidence>
<protein>
    <submittedName>
        <fullName evidence="2">Nuclear transport factor 2 family protein</fullName>
    </submittedName>
</protein>
<dbReference type="AlphaFoldDB" id="A0A558CZN5"/>
<comment type="caution">
    <text evidence="2">The sequence shown here is derived from an EMBL/GenBank/DDBJ whole genome shotgun (WGS) entry which is preliminary data.</text>
</comment>
<proteinExistence type="predicted"/>
<gene>
    <name evidence="2" type="ORF">FNH05_10660</name>
</gene>
<accession>A0A558CZN5</accession>